<name>A0A0C9XAL3_9AGAR</name>
<sequence length="55" mass="6384">MKDMRRHHSSTNPGRPSRLVPTEITCRERPSWCAFVFGVLAVVQYITHRMNISTL</sequence>
<reference evidence="2 3" key="1">
    <citation type="submission" date="2014-04" db="EMBL/GenBank/DDBJ databases">
        <authorList>
            <consortium name="DOE Joint Genome Institute"/>
            <person name="Kuo A."/>
            <person name="Kohler A."/>
            <person name="Nagy L.G."/>
            <person name="Floudas D."/>
            <person name="Copeland A."/>
            <person name="Barry K.W."/>
            <person name="Cichocki N."/>
            <person name="Veneault-Fourrey C."/>
            <person name="LaButti K."/>
            <person name="Lindquist E.A."/>
            <person name="Lipzen A."/>
            <person name="Lundell T."/>
            <person name="Morin E."/>
            <person name="Murat C."/>
            <person name="Sun H."/>
            <person name="Tunlid A."/>
            <person name="Henrissat B."/>
            <person name="Grigoriev I.V."/>
            <person name="Hibbett D.S."/>
            <person name="Martin F."/>
            <person name="Nordberg H.P."/>
            <person name="Cantor M.N."/>
            <person name="Hua S.X."/>
        </authorList>
    </citation>
    <scope>NUCLEOTIDE SEQUENCE [LARGE SCALE GENOMIC DNA]</scope>
    <source>
        <strain evidence="2 3">LaAM-08-1</strain>
    </source>
</reference>
<evidence type="ECO:0000256" key="1">
    <source>
        <dbReference type="SAM" id="MobiDB-lite"/>
    </source>
</evidence>
<keyword evidence="3" id="KW-1185">Reference proteome</keyword>
<proteinExistence type="predicted"/>
<accession>A0A0C9XAL3</accession>
<evidence type="ECO:0000313" key="2">
    <source>
        <dbReference type="EMBL" id="KIJ93312.1"/>
    </source>
</evidence>
<gene>
    <name evidence="2" type="ORF">K443DRAFT_112218</name>
</gene>
<feature type="region of interest" description="Disordered" evidence="1">
    <location>
        <begin position="1"/>
        <end position="20"/>
    </location>
</feature>
<protein>
    <submittedName>
        <fullName evidence="2">Uncharacterized protein</fullName>
    </submittedName>
</protein>
<organism evidence="2 3">
    <name type="scientific">Laccaria amethystina LaAM-08-1</name>
    <dbReference type="NCBI Taxonomy" id="1095629"/>
    <lineage>
        <taxon>Eukaryota</taxon>
        <taxon>Fungi</taxon>
        <taxon>Dikarya</taxon>
        <taxon>Basidiomycota</taxon>
        <taxon>Agaricomycotina</taxon>
        <taxon>Agaricomycetes</taxon>
        <taxon>Agaricomycetidae</taxon>
        <taxon>Agaricales</taxon>
        <taxon>Agaricineae</taxon>
        <taxon>Hydnangiaceae</taxon>
        <taxon>Laccaria</taxon>
    </lineage>
</organism>
<reference evidence="3" key="2">
    <citation type="submission" date="2015-01" db="EMBL/GenBank/DDBJ databases">
        <title>Evolutionary Origins and Diversification of the Mycorrhizal Mutualists.</title>
        <authorList>
            <consortium name="DOE Joint Genome Institute"/>
            <consortium name="Mycorrhizal Genomics Consortium"/>
            <person name="Kohler A."/>
            <person name="Kuo A."/>
            <person name="Nagy L.G."/>
            <person name="Floudas D."/>
            <person name="Copeland A."/>
            <person name="Barry K.W."/>
            <person name="Cichocki N."/>
            <person name="Veneault-Fourrey C."/>
            <person name="LaButti K."/>
            <person name="Lindquist E.A."/>
            <person name="Lipzen A."/>
            <person name="Lundell T."/>
            <person name="Morin E."/>
            <person name="Murat C."/>
            <person name="Riley R."/>
            <person name="Ohm R."/>
            <person name="Sun H."/>
            <person name="Tunlid A."/>
            <person name="Henrissat B."/>
            <person name="Grigoriev I.V."/>
            <person name="Hibbett D.S."/>
            <person name="Martin F."/>
        </authorList>
    </citation>
    <scope>NUCLEOTIDE SEQUENCE [LARGE SCALE GENOMIC DNA]</scope>
    <source>
        <strain evidence="3">LaAM-08-1</strain>
    </source>
</reference>
<dbReference type="HOGENOM" id="CLU_3032705_0_0_1"/>
<dbReference type="EMBL" id="KN838851">
    <property type="protein sequence ID" value="KIJ93312.1"/>
    <property type="molecule type" value="Genomic_DNA"/>
</dbReference>
<dbReference type="AlphaFoldDB" id="A0A0C9XAL3"/>
<evidence type="ECO:0000313" key="3">
    <source>
        <dbReference type="Proteomes" id="UP000054477"/>
    </source>
</evidence>
<dbReference type="Proteomes" id="UP000054477">
    <property type="component" value="Unassembled WGS sequence"/>
</dbReference>